<evidence type="ECO:0000313" key="1">
    <source>
        <dbReference type="EMBL" id="EHU01639.1"/>
    </source>
</evidence>
<dbReference type="EMBL" id="AHIE01000002">
    <property type="protein sequence ID" value="EHU01639.1"/>
    <property type="molecule type" value="Genomic_DNA"/>
</dbReference>
<comment type="caution">
    <text evidence="1">The sequence shown here is derived from an EMBL/GenBank/DDBJ whole genome shotgun (WGS) entry which is preliminary data.</text>
</comment>
<proteinExistence type="predicted"/>
<sequence>MIEADETRQQGTVQVALLTLTTVTLKSGSAAAKRAKR</sequence>
<name>H3R8X6_PANSE</name>
<organism evidence="1 2">
    <name type="scientific">Pantoea stewartii subsp. stewartii DC283</name>
    <dbReference type="NCBI Taxonomy" id="660596"/>
    <lineage>
        <taxon>Bacteria</taxon>
        <taxon>Pseudomonadati</taxon>
        <taxon>Pseudomonadota</taxon>
        <taxon>Gammaproteobacteria</taxon>
        <taxon>Enterobacterales</taxon>
        <taxon>Erwiniaceae</taxon>
        <taxon>Pantoea</taxon>
    </lineage>
</organism>
<protein>
    <submittedName>
        <fullName evidence="1">Uncharacterized protein</fullName>
    </submittedName>
</protein>
<dbReference type="Proteomes" id="UP000005050">
    <property type="component" value="Unassembled WGS sequence"/>
</dbReference>
<accession>H3R8X6</accession>
<evidence type="ECO:0000313" key="2">
    <source>
        <dbReference type="Proteomes" id="UP000005050"/>
    </source>
</evidence>
<reference evidence="1 2" key="1">
    <citation type="journal article" date="2012" name="Mol. Microbiol.">
        <title>The genetic and structural basis of two distinct terminal side branch residues in stewartan and amylovoran exopolysaccharides and their potential role in host adaptation.</title>
        <authorList>
            <person name="Wang X."/>
            <person name="Yang F."/>
            <person name="von Bodman S.B."/>
        </authorList>
    </citation>
    <scope>NUCLEOTIDE SEQUENCE [LARGE SCALE GENOMIC DNA]</scope>
    <source>
        <strain evidence="1 2">DC283</strain>
    </source>
</reference>
<dbReference type="PATRIC" id="fig|660596.6.peg.308"/>
<dbReference type="AlphaFoldDB" id="H3R8X6"/>
<gene>
    <name evidence="1" type="ORF">CKS_0072</name>
</gene>